<proteinExistence type="predicted"/>
<organism evidence="1 2">
    <name type="scientific">Acinetobacter rudis CIP 110305</name>
    <dbReference type="NCBI Taxonomy" id="421052"/>
    <lineage>
        <taxon>Bacteria</taxon>
        <taxon>Pseudomonadati</taxon>
        <taxon>Pseudomonadota</taxon>
        <taxon>Gammaproteobacteria</taxon>
        <taxon>Moraxellales</taxon>
        <taxon>Moraxellaceae</taxon>
        <taxon>Acinetobacter</taxon>
    </lineage>
</organism>
<name>S3MXI4_9GAMM</name>
<dbReference type="AlphaFoldDB" id="S3MXI4"/>
<dbReference type="Proteomes" id="UP000014568">
    <property type="component" value="Unassembled WGS sequence"/>
</dbReference>
<accession>S3MXI4</accession>
<comment type="caution">
    <text evidence="1">The sequence shown here is derived from an EMBL/GenBank/DDBJ whole genome shotgun (WGS) entry which is preliminary data.</text>
</comment>
<dbReference type="HOGENOM" id="CLU_2766512_0_0_6"/>
<sequence>MLIVATLFKNDEVLLSNTNKVFRINNIAYTDTDEEGHLSGYIEFVLINTFDRIDQSTRGLINFKVELIA</sequence>
<evidence type="ECO:0000313" key="2">
    <source>
        <dbReference type="Proteomes" id="UP000014568"/>
    </source>
</evidence>
<protein>
    <submittedName>
        <fullName evidence="1">Uncharacterized protein</fullName>
    </submittedName>
</protein>
<reference evidence="1 2" key="1">
    <citation type="submission" date="2013-06" db="EMBL/GenBank/DDBJ databases">
        <title>The Genome Sequence of Acinetobacter rudis CIP 110305.</title>
        <authorList>
            <consortium name="The Broad Institute Genome Sequencing Platform"/>
            <consortium name="The Broad Institute Genome Sequencing Center for Infectious Disease"/>
            <person name="Cerqueira G."/>
            <person name="Feldgarden M."/>
            <person name="Courvalin P."/>
            <person name="Perichon B."/>
            <person name="Grillot-Courvalin C."/>
            <person name="Clermont D."/>
            <person name="Rocha E."/>
            <person name="Yoon E.-J."/>
            <person name="Nemec A."/>
            <person name="Young S.K."/>
            <person name="Zeng Q."/>
            <person name="Gargeya S."/>
            <person name="Fitzgerald M."/>
            <person name="Abouelleil A."/>
            <person name="Alvarado L."/>
            <person name="Berlin A.M."/>
            <person name="Chapman S.B."/>
            <person name="Dewar J."/>
            <person name="Goldberg J."/>
            <person name="Griggs A."/>
            <person name="Gujja S."/>
            <person name="Hansen M."/>
            <person name="Howarth C."/>
            <person name="Imamovic A."/>
            <person name="Larimer J."/>
            <person name="McCowan C."/>
            <person name="Murphy C."/>
            <person name="Pearson M."/>
            <person name="Priest M."/>
            <person name="Roberts A."/>
            <person name="Saif S."/>
            <person name="Shea T."/>
            <person name="Sykes S."/>
            <person name="Wortman J."/>
            <person name="Nusbaum C."/>
            <person name="Birren B."/>
        </authorList>
    </citation>
    <scope>NUCLEOTIDE SEQUENCE [LARGE SCALE GENOMIC DNA]</scope>
    <source>
        <strain evidence="1 2">CIP 110305</strain>
    </source>
</reference>
<evidence type="ECO:0000313" key="1">
    <source>
        <dbReference type="EMBL" id="EPF71108.1"/>
    </source>
</evidence>
<gene>
    <name evidence="1" type="ORF">F945_02871</name>
</gene>
<keyword evidence="2" id="KW-1185">Reference proteome</keyword>
<dbReference type="EMBL" id="ATGI01000034">
    <property type="protein sequence ID" value="EPF71108.1"/>
    <property type="molecule type" value="Genomic_DNA"/>
</dbReference>